<gene>
    <name evidence="1" type="ORF">UFOPK1889_00210</name>
</gene>
<proteinExistence type="predicted"/>
<dbReference type="AlphaFoldDB" id="A0A6J6HCZ6"/>
<accession>A0A6J6HCZ6</accession>
<name>A0A6J6HCZ6_9ZZZZ</name>
<dbReference type="EMBL" id="CAEZUZ010000018">
    <property type="protein sequence ID" value="CAB4609779.1"/>
    <property type="molecule type" value="Genomic_DNA"/>
</dbReference>
<evidence type="ECO:0000313" key="1">
    <source>
        <dbReference type="EMBL" id="CAB4609779.1"/>
    </source>
</evidence>
<reference evidence="1" key="1">
    <citation type="submission" date="2020-05" db="EMBL/GenBank/DDBJ databases">
        <authorList>
            <person name="Chiriac C."/>
            <person name="Salcher M."/>
            <person name="Ghai R."/>
            <person name="Kavagutti S V."/>
        </authorList>
    </citation>
    <scope>NUCLEOTIDE SEQUENCE</scope>
</reference>
<protein>
    <submittedName>
        <fullName evidence="1">Unannotated protein</fullName>
    </submittedName>
</protein>
<organism evidence="1">
    <name type="scientific">freshwater metagenome</name>
    <dbReference type="NCBI Taxonomy" id="449393"/>
    <lineage>
        <taxon>unclassified sequences</taxon>
        <taxon>metagenomes</taxon>
        <taxon>ecological metagenomes</taxon>
    </lineage>
</organism>
<sequence length="171" mass="20416">MRNRLHHLRRQQRMTHWYVVEIRNRYAWPTTINFHIISHVAKPCNRFCRGNRRCSDNRNASLLRTFTSNTCGIPRWRSLVNQRFIMFVDHHNCAQPRARRKHRGPRTNNHIDAAQCIVPLVGDYSSRKTLTSQCSGTHACHTLCRTHHQHRSTHCQRIHNVERRLRGRNCQ</sequence>